<evidence type="ECO:0000256" key="3">
    <source>
        <dbReference type="ARBA" id="ARBA00023054"/>
    </source>
</evidence>
<evidence type="ECO:0000313" key="8">
    <source>
        <dbReference type="EMBL" id="KAL0307735.1"/>
    </source>
</evidence>
<dbReference type="InterPro" id="IPR044607">
    <property type="entry name" value="RKD-like"/>
</dbReference>
<keyword evidence="6" id="KW-0539">Nucleus</keyword>
<dbReference type="GO" id="GO:0003700">
    <property type="term" value="F:DNA-binding transcription factor activity"/>
    <property type="evidence" value="ECO:0007669"/>
    <property type="project" value="InterPro"/>
</dbReference>
<keyword evidence="3" id="KW-0175">Coiled coil</keyword>
<gene>
    <name evidence="8" type="ORF">Sangu_2491600</name>
</gene>
<dbReference type="Pfam" id="PF02042">
    <property type="entry name" value="RWP-RK"/>
    <property type="match status" value="1"/>
</dbReference>
<evidence type="ECO:0000256" key="6">
    <source>
        <dbReference type="ARBA" id="ARBA00023242"/>
    </source>
</evidence>
<protein>
    <submittedName>
        <fullName evidence="8">Protein RKD2</fullName>
    </submittedName>
</protein>
<evidence type="ECO:0000256" key="1">
    <source>
        <dbReference type="ARBA" id="ARBA00004049"/>
    </source>
</evidence>
<evidence type="ECO:0000256" key="5">
    <source>
        <dbReference type="ARBA" id="ARBA00023163"/>
    </source>
</evidence>
<dbReference type="PROSITE" id="PS51519">
    <property type="entry name" value="RWP_RK"/>
    <property type="match status" value="1"/>
</dbReference>
<reference evidence="8" key="1">
    <citation type="submission" date="2020-06" db="EMBL/GenBank/DDBJ databases">
        <authorList>
            <person name="Li T."/>
            <person name="Hu X."/>
            <person name="Zhang T."/>
            <person name="Song X."/>
            <person name="Zhang H."/>
            <person name="Dai N."/>
            <person name="Sheng W."/>
            <person name="Hou X."/>
            <person name="Wei L."/>
        </authorList>
    </citation>
    <scope>NUCLEOTIDE SEQUENCE</scope>
    <source>
        <strain evidence="8">G01</strain>
        <tissue evidence="8">Leaf</tissue>
    </source>
</reference>
<evidence type="ECO:0000259" key="7">
    <source>
        <dbReference type="PROSITE" id="PS51519"/>
    </source>
</evidence>
<dbReference type="AlphaFoldDB" id="A0AAW2KP26"/>
<accession>A0AAW2KP26</accession>
<comment type="function">
    <text evidence="1">Putative transcription factor.</text>
</comment>
<organism evidence="8">
    <name type="scientific">Sesamum angustifolium</name>
    <dbReference type="NCBI Taxonomy" id="2727405"/>
    <lineage>
        <taxon>Eukaryota</taxon>
        <taxon>Viridiplantae</taxon>
        <taxon>Streptophyta</taxon>
        <taxon>Embryophyta</taxon>
        <taxon>Tracheophyta</taxon>
        <taxon>Spermatophyta</taxon>
        <taxon>Magnoliopsida</taxon>
        <taxon>eudicotyledons</taxon>
        <taxon>Gunneridae</taxon>
        <taxon>Pentapetalae</taxon>
        <taxon>asterids</taxon>
        <taxon>lamiids</taxon>
        <taxon>Lamiales</taxon>
        <taxon>Pedaliaceae</taxon>
        <taxon>Sesamum</taxon>
    </lineage>
</organism>
<name>A0AAW2KP26_9LAMI</name>
<sequence length="345" mass="38891">METQAALNMGWSNDQVSIAKEEYEDVFSFPSLLPPLDFSGFGGFTGLDIQPEFGVPESVVLDPVPLTEMFVNGPFSSPLDLAQNHTLINPEVYICNSGNTALGIWDEMETGVQAQSRQQQQPQQLFLDNINYDNGTMVGVDEELAVDEKKLRKRSSREVAKNNNDSASSKKLSKKMISQYFYMPITQAARELNVGLTLLKKRCRELGIRRWPHRKLMSLQTLIMNVQELGKEEGEGKLKESIQILEKQKKLMEEIPDLQLEDKTKRLRQACFKANYKKRKLMGMINDSSSRSAASTSYNSSAAVMSTDGNTVNLFGSRDADYEDDDELKYFLSDCFSCNSSGMMF</sequence>
<keyword evidence="5" id="KW-0804">Transcription</keyword>
<evidence type="ECO:0000256" key="2">
    <source>
        <dbReference type="ARBA" id="ARBA00023015"/>
    </source>
</evidence>
<dbReference type="GO" id="GO:0003677">
    <property type="term" value="F:DNA binding"/>
    <property type="evidence" value="ECO:0007669"/>
    <property type="project" value="UniProtKB-KW"/>
</dbReference>
<keyword evidence="4" id="KW-0238">DNA-binding</keyword>
<dbReference type="PANTHER" id="PTHR46373:SF20">
    <property type="entry name" value="PROTEIN RKD1"/>
    <property type="match status" value="1"/>
</dbReference>
<evidence type="ECO:0000256" key="4">
    <source>
        <dbReference type="ARBA" id="ARBA00023125"/>
    </source>
</evidence>
<keyword evidence="2" id="KW-0805">Transcription regulation</keyword>
<dbReference type="InterPro" id="IPR003035">
    <property type="entry name" value="RWP-RK_dom"/>
</dbReference>
<reference evidence="8" key="2">
    <citation type="journal article" date="2024" name="Plant">
        <title>Genomic evolution and insights into agronomic trait innovations of Sesamum species.</title>
        <authorList>
            <person name="Miao H."/>
            <person name="Wang L."/>
            <person name="Qu L."/>
            <person name="Liu H."/>
            <person name="Sun Y."/>
            <person name="Le M."/>
            <person name="Wang Q."/>
            <person name="Wei S."/>
            <person name="Zheng Y."/>
            <person name="Lin W."/>
            <person name="Duan Y."/>
            <person name="Cao H."/>
            <person name="Xiong S."/>
            <person name="Wang X."/>
            <person name="Wei L."/>
            <person name="Li C."/>
            <person name="Ma Q."/>
            <person name="Ju M."/>
            <person name="Zhao R."/>
            <person name="Li G."/>
            <person name="Mu C."/>
            <person name="Tian Q."/>
            <person name="Mei H."/>
            <person name="Zhang T."/>
            <person name="Gao T."/>
            <person name="Zhang H."/>
        </authorList>
    </citation>
    <scope>NUCLEOTIDE SEQUENCE</scope>
    <source>
        <strain evidence="8">G01</strain>
    </source>
</reference>
<comment type="caution">
    <text evidence="8">The sequence shown here is derived from an EMBL/GenBank/DDBJ whole genome shotgun (WGS) entry which is preliminary data.</text>
</comment>
<proteinExistence type="predicted"/>
<feature type="domain" description="RWP-RK" evidence="7">
    <location>
        <begin position="154"/>
        <end position="240"/>
    </location>
</feature>
<dbReference type="EMBL" id="JACGWK010000069">
    <property type="protein sequence ID" value="KAL0307735.1"/>
    <property type="molecule type" value="Genomic_DNA"/>
</dbReference>
<dbReference type="PANTHER" id="PTHR46373">
    <property type="entry name" value="PROTEIN RKD4"/>
    <property type="match status" value="1"/>
</dbReference>